<protein>
    <recommendedName>
        <fullName evidence="1">DUF7580 domain-containing protein</fullName>
    </recommendedName>
</protein>
<accession>A0A7C8M1G8</accession>
<dbReference type="AlphaFoldDB" id="A0A7C8M1G8"/>
<dbReference type="Pfam" id="PF24476">
    <property type="entry name" value="DUF7580"/>
    <property type="match status" value="1"/>
</dbReference>
<evidence type="ECO:0000313" key="2">
    <source>
        <dbReference type="EMBL" id="KAF2864735.1"/>
    </source>
</evidence>
<dbReference type="OrthoDB" id="3565018at2759"/>
<dbReference type="PANTHER" id="PTHR35186">
    <property type="entry name" value="ANK_REP_REGION DOMAIN-CONTAINING PROTEIN"/>
    <property type="match status" value="1"/>
</dbReference>
<sequence>MTELLKPVIKDEAERTRLIHNADDPRWNDVGFQNLLRGRLHGEEDRFIRITMGIHDTLHALKKIMGIDNKGAATRMDRPNEGYFRRLRFCASKEKYRGVSALKKFNQELKDILGYSEWLISTTNTPNPYRSVELYERVRQQACKVNEALELHWKCGHGTCSSHQASLRLEAGVTTNILRVLFTLTTPSGSSLNSREVLVRPDSTAPLLLRTPIVQNVPIINDLCIAIWTTNETELGTIANTSNEKFHLTVSPVVTVSAPDTAVLTSLTTILTANQADQLEMTREQRFKMAANIACALLQVQRSPWLSRHWTKDELYFLADTNDSMTISNENTYVSGKYPPTSSDPADWGDLHHVPAATGVTSAMNARQIAETSLFRLGIVILELIYGQTIESSRYYAHYAKKSGLTAEDVEQLAAKQ</sequence>
<proteinExistence type="predicted"/>
<evidence type="ECO:0000259" key="1">
    <source>
        <dbReference type="Pfam" id="PF24476"/>
    </source>
</evidence>
<organism evidence="2 3">
    <name type="scientific">Massariosphaeria phaeospora</name>
    <dbReference type="NCBI Taxonomy" id="100035"/>
    <lineage>
        <taxon>Eukaryota</taxon>
        <taxon>Fungi</taxon>
        <taxon>Dikarya</taxon>
        <taxon>Ascomycota</taxon>
        <taxon>Pezizomycotina</taxon>
        <taxon>Dothideomycetes</taxon>
        <taxon>Pleosporomycetidae</taxon>
        <taxon>Pleosporales</taxon>
        <taxon>Pleosporales incertae sedis</taxon>
        <taxon>Massariosphaeria</taxon>
    </lineage>
</organism>
<feature type="domain" description="DUF7580" evidence="1">
    <location>
        <begin position="135"/>
        <end position="393"/>
    </location>
</feature>
<dbReference type="PANTHER" id="PTHR35186:SF4">
    <property type="entry name" value="PRION-INHIBITION AND PROPAGATION HELO DOMAIN-CONTAINING PROTEIN"/>
    <property type="match status" value="1"/>
</dbReference>
<gene>
    <name evidence="2" type="ORF">BDV95DRAFT_613273</name>
</gene>
<name>A0A7C8M1G8_9PLEO</name>
<dbReference type="EMBL" id="JAADJZ010000040">
    <property type="protein sequence ID" value="KAF2864735.1"/>
    <property type="molecule type" value="Genomic_DNA"/>
</dbReference>
<reference evidence="2 3" key="1">
    <citation type="submission" date="2020-01" db="EMBL/GenBank/DDBJ databases">
        <authorList>
            <consortium name="DOE Joint Genome Institute"/>
            <person name="Haridas S."/>
            <person name="Albert R."/>
            <person name="Binder M."/>
            <person name="Bloem J."/>
            <person name="Labutti K."/>
            <person name="Salamov A."/>
            <person name="Andreopoulos B."/>
            <person name="Baker S.E."/>
            <person name="Barry K."/>
            <person name="Bills G."/>
            <person name="Bluhm B.H."/>
            <person name="Cannon C."/>
            <person name="Castanera R."/>
            <person name="Culley D.E."/>
            <person name="Daum C."/>
            <person name="Ezra D."/>
            <person name="Gonzalez J.B."/>
            <person name="Henrissat B."/>
            <person name="Kuo A."/>
            <person name="Liang C."/>
            <person name="Lipzen A."/>
            <person name="Lutzoni F."/>
            <person name="Magnuson J."/>
            <person name="Mondo S."/>
            <person name="Nolan M."/>
            <person name="Ohm R."/>
            <person name="Pangilinan J."/>
            <person name="Park H.-J.H."/>
            <person name="Ramirez L."/>
            <person name="Alfaro M."/>
            <person name="Sun H."/>
            <person name="Tritt A."/>
            <person name="Yoshinaga Y."/>
            <person name="Zwiers L.-H.L."/>
            <person name="Turgeon B.G."/>
            <person name="Goodwin S.B."/>
            <person name="Spatafora J.W."/>
            <person name="Crous P.W."/>
            <person name="Grigoriev I.V."/>
        </authorList>
    </citation>
    <scope>NUCLEOTIDE SEQUENCE [LARGE SCALE GENOMIC DNA]</scope>
    <source>
        <strain evidence="2 3">CBS 611.86</strain>
    </source>
</reference>
<dbReference type="InterPro" id="IPR056002">
    <property type="entry name" value="DUF7580"/>
</dbReference>
<evidence type="ECO:0000313" key="3">
    <source>
        <dbReference type="Proteomes" id="UP000481861"/>
    </source>
</evidence>
<dbReference type="Proteomes" id="UP000481861">
    <property type="component" value="Unassembled WGS sequence"/>
</dbReference>
<keyword evidence="3" id="KW-1185">Reference proteome</keyword>
<comment type="caution">
    <text evidence="2">The sequence shown here is derived from an EMBL/GenBank/DDBJ whole genome shotgun (WGS) entry which is preliminary data.</text>
</comment>